<evidence type="ECO:0000313" key="2">
    <source>
        <dbReference type="Proteomes" id="UP000241818"/>
    </source>
</evidence>
<dbReference type="Proteomes" id="UP000241818">
    <property type="component" value="Unassembled WGS sequence"/>
</dbReference>
<accession>A0A2T3BCJ8</accession>
<dbReference type="RefSeq" id="XP_024724588.1">
    <property type="nucleotide sequence ID" value="XM_024867195.1"/>
</dbReference>
<dbReference type="GeneID" id="36575276"/>
<reference evidence="1 2" key="1">
    <citation type="journal article" date="2018" name="New Phytol.">
        <title>Comparative genomics and transcriptomics depict ericoid mycorrhizal fungi as versatile saprotrophs and plant mutualists.</title>
        <authorList>
            <person name="Martino E."/>
            <person name="Morin E."/>
            <person name="Grelet G.A."/>
            <person name="Kuo A."/>
            <person name="Kohler A."/>
            <person name="Daghino S."/>
            <person name="Barry K.W."/>
            <person name="Cichocki N."/>
            <person name="Clum A."/>
            <person name="Dockter R.B."/>
            <person name="Hainaut M."/>
            <person name="Kuo R.C."/>
            <person name="LaButti K."/>
            <person name="Lindahl B.D."/>
            <person name="Lindquist E.A."/>
            <person name="Lipzen A."/>
            <person name="Khouja H.R."/>
            <person name="Magnuson J."/>
            <person name="Murat C."/>
            <person name="Ohm R.A."/>
            <person name="Singer S.W."/>
            <person name="Spatafora J.W."/>
            <person name="Wang M."/>
            <person name="Veneault-Fourrey C."/>
            <person name="Henrissat B."/>
            <person name="Grigoriev I.V."/>
            <person name="Martin F.M."/>
            <person name="Perotto S."/>
        </authorList>
    </citation>
    <scope>NUCLEOTIDE SEQUENCE [LARGE SCALE GENOMIC DNA]</scope>
    <source>
        <strain evidence="1 2">ATCC 22711</strain>
    </source>
</reference>
<sequence>MPFLDLSPKQELKMIQAHRRDMIILIQEDDSCDRALIYAYCVWDIHYDNVIKKVSELPDGKGRKNKYIVLEEQLQQVMRTGGLYPSYLAYKDRLSDKKLDICSDGGLSASLEAAISSSRNVIKELLANTETGRLDGLHNLAWRAANIEPRLVTISLHATYLQPLSLTVPTDTTIHSLCRTWYEERFINRHTKVFVIYN</sequence>
<evidence type="ECO:0000313" key="1">
    <source>
        <dbReference type="EMBL" id="PSS27063.1"/>
    </source>
</evidence>
<dbReference type="AlphaFoldDB" id="A0A2T3BCJ8"/>
<dbReference type="EMBL" id="KZ679006">
    <property type="protein sequence ID" value="PSS27063.1"/>
    <property type="molecule type" value="Genomic_DNA"/>
</dbReference>
<protein>
    <submittedName>
        <fullName evidence="1">Uncharacterized protein</fullName>
    </submittedName>
</protein>
<organism evidence="1 2">
    <name type="scientific">Amorphotheca resinae ATCC 22711</name>
    <dbReference type="NCBI Taxonomy" id="857342"/>
    <lineage>
        <taxon>Eukaryota</taxon>
        <taxon>Fungi</taxon>
        <taxon>Dikarya</taxon>
        <taxon>Ascomycota</taxon>
        <taxon>Pezizomycotina</taxon>
        <taxon>Leotiomycetes</taxon>
        <taxon>Helotiales</taxon>
        <taxon>Amorphothecaceae</taxon>
        <taxon>Amorphotheca</taxon>
    </lineage>
</organism>
<gene>
    <name evidence="1" type="ORF">M430DRAFT_37895</name>
</gene>
<dbReference type="InParanoid" id="A0A2T3BCJ8"/>
<name>A0A2T3BCJ8_AMORE</name>
<keyword evidence="2" id="KW-1185">Reference proteome</keyword>
<proteinExistence type="predicted"/>